<dbReference type="GO" id="GO:0005524">
    <property type="term" value="F:ATP binding"/>
    <property type="evidence" value="ECO:0007669"/>
    <property type="project" value="UniProtKB-KW"/>
</dbReference>
<evidence type="ECO:0000256" key="11">
    <source>
        <dbReference type="RuleBase" id="RU363038"/>
    </source>
</evidence>
<dbReference type="InterPro" id="IPR009080">
    <property type="entry name" value="tRNAsynth_Ia_anticodon-bd"/>
</dbReference>
<evidence type="ECO:0000256" key="4">
    <source>
        <dbReference type="ARBA" id="ARBA00022490"/>
    </source>
</evidence>
<dbReference type="PANTHER" id="PTHR11956">
    <property type="entry name" value="ARGINYL-TRNA SYNTHETASE"/>
    <property type="match status" value="1"/>
</dbReference>
<evidence type="ECO:0000256" key="3">
    <source>
        <dbReference type="ARBA" id="ARBA00012837"/>
    </source>
</evidence>
<evidence type="ECO:0000256" key="10">
    <source>
        <dbReference type="ARBA" id="ARBA00049339"/>
    </source>
</evidence>
<dbReference type="PANTHER" id="PTHR11956:SF5">
    <property type="entry name" value="ARGININE--TRNA LIGASE, CYTOPLASMIC"/>
    <property type="match status" value="1"/>
</dbReference>
<evidence type="ECO:0000256" key="7">
    <source>
        <dbReference type="ARBA" id="ARBA00022840"/>
    </source>
</evidence>
<keyword evidence="5 11" id="KW-0436">Ligase</keyword>
<dbReference type="InterPro" id="IPR014729">
    <property type="entry name" value="Rossmann-like_a/b/a_fold"/>
</dbReference>
<evidence type="ECO:0000256" key="9">
    <source>
        <dbReference type="ARBA" id="ARBA00023146"/>
    </source>
</evidence>
<dbReference type="Gene3D" id="1.10.730.10">
    <property type="entry name" value="Isoleucyl-tRNA Synthetase, Domain 1"/>
    <property type="match status" value="1"/>
</dbReference>
<comment type="subcellular location">
    <subcellularLocation>
        <location evidence="1">Cytoplasm</location>
    </subcellularLocation>
</comment>
<dbReference type="InterPro" id="IPR001278">
    <property type="entry name" value="Arg-tRNA-ligase"/>
</dbReference>
<feature type="domain" description="DALR anticodon binding" evidence="12">
    <location>
        <begin position="94"/>
        <end position="210"/>
    </location>
</feature>
<dbReference type="Gene3D" id="3.40.50.620">
    <property type="entry name" value="HUPs"/>
    <property type="match status" value="1"/>
</dbReference>
<dbReference type="Proteomes" id="UP000227088">
    <property type="component" value="Unassembled WGS sequence"/>
</dbReference>
<keyword evidence="9 11" id="KW-0030">Aminoacyl-tRNA synthetase</keyword>
<protein>
    <recommendedName>
        <fullName evidence="3">arginine--tRNA ligase</fullName>
        <ecNumber evidence="3">6.1.1.19</ecNumber>
    </recommendedName>
</protein>
<accession>A0A1Y5HJN4</accession>
<dbReference type="Pfam" id="PF05746">
    <property type="entry name" value="DALR_1"/>
    <property type="match status" value="1"/>
</dbReference>
<dbReference type="SUPFAM" id="SSF47323">
    <property type="entry name" value="Anticodon-binding domain of a subclass of class I aminoacyl-tRNA synthetases"/>
    <property type="match status" value="1"/>
</dbReference>
<dbReference type="EC" id="6.1.1.19" evidence="3"/>
<evidence type="ECO:0000256" key="1">
    <source>
        <dbReference type="ARBA" id="ARBA00004496"/>
    </source>
</evidence>
<comment type="similarity">
    <text evidence="2 11">Belongs to the class-I aminoacyl-tRNA synthetase family.</text>
</comment>
<feature type="non-terminal residue" evidence="13">
    <location>
        <position position="1"/>
    </location>
</feature>
<dbReference type="SMART" id="SM00836">
    <property type="entry name" value="DALR_1"/>
    <property type="match status" value="1"/>
</dbReference>
<name>A0A1Y5HJN4_OLEAN</name>
<organism evidence="13 14">
    <name type="scientific">Oleispira antarctica</name>
    <dbReference type="NCBI Taxonomy" id="188908"/>
    <lineage>
        <taxon>Bacteria</taxon>
        <taxon>Pseudomonadati</taxon>
        <taxon>Pseudomonadota</taxon>
        <taxon>Gammaproteobacteria</taxon>
        <taxon>Oceanospirillales</taxon>
        <taxon>Oceanospirillaceae</taxon>
        <taxon>Oleispira</taxon>
    </lineage>
</organism>
<gene>
    <name evidence="13" type="ORF">A9R00_11735</name>
</gene>
<evidence type="ECO:0000256" key="5">
    <source>
        <dbReference type="ARBA" id="ARBA00022598"/>
    </source>
</evidence>
<dbReference type="GO" id="GO:0004814">
    <property type="term" value="F:arginine-tRNA ligase activity"/>
    <property type="evidence" value="ECO:0007669"/>
    <property type="project" value="UniProtKB-EC"/>
</dbReference>
<evidence type="ECO:0000313" key="13">
    <source>
        <dbReference type="EMBL" id="OUS36094.1"/>
    </source>
</evidence>
<keyword evidence="4" id="KW-0963">Cytoplasm</keyword>
<proteinExistence type="inferred from homology"/>
<evidence type="ECO:0000259" key="12">
    <source>
        <dbReference type="SMART" id="SM00836"/>
    </source>
</evidence>
<comment type="catalytic activity">
    <reaction evidence="10">
        <text>tRNA(Arg) + L-arginine + ATP = L-arginyl-tRNA(Arg) + AMP + diphosphate</text>
        <dbReference type="Rhea" id="RHEA:20301"/>
        <dbReference type="Rhea" id="RHEA-COMP:9658"/>
        <dbReference type="Rhea" id="RHEA-COMP:9673"/>
        <dbReference type="ChEBI" id="CHEBI:30616"/>
        <dbReference type="ChEBI" id="CHEBI:32682"/>
        <dbReference type="ChEBI" id="CHEBI:33019"/>
        <dbReference type="ChEBI" id="CHEBI:78442"/>
        <dbReference type="ChEBI" id="CHEBI:78513"/>
        <dbReference type="ChEBI" id="CHEBI:456215"/>
        <dbReference type="EC" id="6.1.1.19"/>
    </reaction>
</comment>
<dbReference type="InterPro" id="IPR008909">
    <property type="entry name" value="DALR_anticod-bd"/>
</dbReference>
<dbReference type="GO" id="GO:0005737">
    <property type="term" value="C:cytoplasm"/>
    <property type="evidence" value="ECO:0007669"/>
    <property type="project" value="UniProtKB-SubCell"/>
</dbReference>
<evidence type="ECO:0000256" key="8">
    <source>
        <dbReference type="ARBA" id="ARBA00022917"/>
    </source>
</evidence>
<keyword evidence="8 11" id="KW-0648">Protein biosynthesis</keyword>
<dbReference type="AlphaFoldDB" id="A0A1Y5HJN4"/>
<evidence type="ECO:0000313" key="14">
    <source>
        <dbReference type="Proteomes" id="UP000227088"/>
    </source>
</evidence>
<evidence type="ECO:0000256" key="2">
    <source>
        <dbReference type="ARBA" id="ARBA00005594"/>
    </source>
</evidence>
<dbReference type="Pfam" id="PF00750">
    <property type="entry name" value="tRNA-synt_1d"/>
    <property type="match status" value="1"/>
</dbReference>
<dbReference type="FunFam" id="1.10.730.10:FF:000008">
    <property type="entry name" value="Arginine--tRNA ligase"/>
    <property type="match status" value="1"/>
</dbReference>
<comment type="caution">
    <text evidence="13">The sequence shown here is derived from an EMBL/GenBank/DDBJ whole genome shotgun (WGS) entry which is preliminary data.</text>
</comment>
<dbReference type="SUPFAM" id="SSF52374">
    <property type="entry name" value="Nucleotidylyl transferase"/>
    <property type="match status" value="1"/>
</dbReference>
<keyword evidence="6 11" id="KW-0547">Nucleotide-binding</keyword>
<dbReference type="EMBL" id="MABE01000669">
    <property type="protein sequence ID" value="OUS36094.1"/>
    <property type="molecule type" value="Genomic_DNA"/>
</dbReference>
<dbReference type="GO" id="GO:0006420">
    <property type="term" value="P:arginyl-tRNA aminoacylation"/>
    <property type="evidence" value="ECO:0007669"/>
    <property type="project" value="InterPro"/>
</dbReference>
<reference evidence="14" key="1">
    <citation type="journal article" date="2017" name="Proc. Natl. Acad. Sci. U.S.A.">
        <title>Simulation of Deepwater Horizon oil plume reveals substrate specialization within a complex community of hydrocarbon degraders.</title>
        <authorList>
            <person name="Hu P."/>
            <person name="Dubinsky E.A."/>
            <person name="Probst A.J."/>
            <person name="Wang J."/>
            <person name="Sieber C.M.K."/>
            <person name="Tom L.M."/>
            <person name="Gardinali P."/>
            <person name="Banfield J.F."/>
            <person name="Atlas R.M."/>
            <person name="Andersen G.L."/>
        </authorList>
    </citation>
    <scope>NUCLEOTIDE SEQUENCE [LARGE SCALE GENOMIC DNA]</scope>
</reference>
<dbReference type="InterPro" id="IPR035684">
    <property type="entry name" value="ArgRS_core"/>
</dbReference>
<dbReference type="CDD" id="cd07956">
    <property type="entry name" value="Anticodon_Ia_Arg"/>
    <property type="match status" value="1"/>
</dbReference>
<evidence type="ECO:0000256" key="6">
    <source>
        <dbReference type="ARBA" id="ARBA00022741"/>
    </source>
</evidence>
<sequence>LGFGTMNGADGKPFKTRSGGTVKLVDLLDEAEERAIALVRSKNPEMNQQELEKIGKAVGIAAVKYADLSKDRARDYIFNFEQMLSFEGNTAPYLMYAYTRVASIFDKAGLDMNTITGDIKLVDEKEKDLANKLMQFPEILERLAKRGQPHTLCSYVYEVAGLFSSFYENCPILAAESEEQKQSRLCLAALAGKTIKQGLNLLGITTLERM</sequence>
<keyword evidence="7 11" id="KW-0067">ATP-binding</keyword>